<dbReference type="AlphaFoldDB" id="A0A2V3UN99"/>
<reference evidence="1 2" key="1">
    <citation type="submission" date="2018-05" db="EMBL/GenBank/DDBJ databases">
        <title>Genomic Encyclopedia of Type Strains, Phase IV (KMG-IV): sequencing the most valuable type-strain genomes for metagenomic binning, comparative biology and taxonomic classification.</title>
        <authorList>
            <person name="Goeker M."/>
        </authorList>
    </citation>
    <scope>NUCLEOTIDE SEQUENCE [LARGE SCALE GENOMIC DNA]</scope>
    <source>
        <strain evidence="1 2">DSM 3183</strain>
    </source>
</reference>
<dbReference type="RefSeq" id="WP_060977688.1">
    <property type="nucleotide sequence ID" value="NZ_QJJM01000025.1"/>
</dbReference>
<dbReference type="OrthoDB" id="952847at2"/>
<accession>A0A2V3UN99</accession>
<dbReference type="EMBL" id="QJJM01000025">
    <property type="protein sequence ID" value="PXW67643.1"/>
    <property type="molecule type" value="Genomic_DNA"/>
</dbReference>
<name>A0A2V3UN99_9SPHN</name>
<organism evidence="1 2">
    <name type="scientific">Blastomonas natatoria</name>
    <dbReference type="NCBI Taxonomy" id="34015"/>
    <lineage>
        <taxon>Bacteria</taxon>
        <taxon>Pseudomonadati</taxon>
        <taxon>Pseudomonadota</taxon>
        <taxon>Alphaproteobacteria</taxon>
        <taxon>Sphingomonadales</taxon>
        <taxon>Sphingomonadaceae</taxon>
        <taxon>Blastomonas</taxon>
    </lineage>
</organism>
<comment type="caution">
    <text evidence="1">The sequence shown here is derived from an EMBL/GenBank/DDBJ whole genome shotgun (WGS) entry which is preliminary data.</text>
</comment>
<evidence type="ECO:0008006" key="3">
    <source>
        <dbReference type="Google" id="ProtNLM"/>
    </source>
</evidence>
<gene>
    <name evidence="1" type="ORF">C7451_12516</name>
</gene>
<keyword evidence="2" id="KW-1185">Reference proteome</keyword>
<protein>
    <recommendedName>
        <fullName evidence="3">Transmembrane anchor protein</fullName>
    </recommendedName>
</protein>
<evidence type="ECO:0000313" key="1">
    <source>
        <dbReference type="EMBL" id="PXW67643.1"/>
    </source>
</evidence>
<dbReference type="Proteomes" id="UP000248014">
    <property type="component" value="Unassembled WGS sequence"/>
</dbReference>
<evidence type="ECO:0000313" key="2">
    <source>
        <dbReference type="Proteomes" id="UP000248014"/>
    </source>
</evidence>
<sequence length="208" mass="21475">MFNSQRPKMEDLPSNRQLMGATAFALAASAVILTTIVLPSEYAIDPTGVGRALGLTQMGEIKAQLAQEASADAAVTASATASAALPASQGAGAQTASDAPTVAARSETMQVTLAPGEGAEIKAGMQKGARIAFNWSVAGGHVNFDTHADAPGIAYHGYEKGQQSTGQQGELVAAFDGKHGWFWRNRSAGTVTVTLRVDGAFSELKRVV</sequence>
<proteinExistence type="predicted"/>